<organism evidence="3 4">
    <name type="scientific">Rotaria magnacalcarata</name>
    <dbReference type="NCBI Taxonomy" id="392030"/>
    <lineage>
        <taxon>Eukaryota</taxon>
        <taxon>Metazoa</taxon>
        <taxon>Spiralia</taxon>
        <taxon>Gnathifera</taxon>
        <taxon>Rotifera</taxon>
        <taxon>Eurotatoria</taxon>
        <taxon>Bdelloidea</taxon>
        <taxon>Philodinida</taxon>
        <taxon>Philodinidae</taxon>
        <taxon>Rotaria</taxon>
    </lineage>
</organism>
<dbReference type="Proteomes" id="UP000663887">
    <property type="component" value="Unassembled WGS sequence"/>
</dbReference>
<dbReference type="Proteomes" id="UP000663842">
    <property type="component" value="Unassembled WGS sequence"/>
</dbReference>
<reference evidence="3" key="1">
    <citation type="submission" date="2021-02" db="EMBL/GenBank/DDBJ databases">
        <authorList>
            <person name="Nowell W R."/>
        </authorList>
    </citation>
    <scope>NUCLEOTIDE SEQUENCE</scope>
</reference>
<comment type="caution">
    <text evidence="3">The sequence shown here is derived from an EMBL/GenBank/DDBJ whole genome shotgun (WGS) entry which is preliminary data.</text>
</comment>
<evidence type="ECO:0008006" key="5">
    <source>
        <dbReference type="Google" id="ProtNLM"/>
    </source>
</evidence>
<feature type="region of interest" description="Disordered" evidence="1">
    <location>
        <begin position="1"/>
        <end position="41"/>
    </location>
</feature>
<dbReference type="SUPFAM" id="SSF56219">
    <property type="entry name" value="DNase I-like"/>
    <property type="match status" value="1"/>
</dbReference>
<dbReference type="EMBL" id="CAJNRG010001254">
    <property type="protein sequence ID" value="CAF2030684.1"/>
    <property type="molecule type" value="Genomic_DNA"/>
</dbReference>
<dbReference type="Gene3D" id="3.60.10.10">
    <property type="entry name" value="Endonuclease/exonuclease/phosphatase"/>
    <property type="match status" value="1"/>
</dbReference>
<evidence type="ECO:0000256" key="1">
    <source>
        <dbReference type="SAM" id="MobiDB-lite"/>
    </source>
</evidence>
<dbReference type="EMBL" id="CAJOBF010009344">
    <property type="protein sequence ID" value="CAF4273227.1"/>
    <property type="molecule type" value="Genomic_DNA"/>
</dbReference>
<name>A0A820G5V8_9BILA</name>
<dbReference type="AlphaFoldDB" id="A0A820G5V8"/>
<proteinExistence type="predicted"/>
<gene>
    <name evidence="3" type="ORF">UXM345_LOCUS31933</name>
    <name evidence="2" type="ORF">XDN619_LOCUS5015</name>
</gene>
<evidence type="ECO:0000313" key="4">
    <source>
        <dbReference type="Proteomes" id="UP000663842"/>
    </source>
</evidence>
<evidence type="ECO:0000313" key="2">
    <source>
        <dbReference type="EMBL" id="CAF2030684.1"/>
    </source>
</evidence>
<protein>
    <recommendedName>
        <fullName evidence="5">Gag-like protein</fullName>
    </recommendedName>
</protein>
<dbReference type="InterPro" id="IPR036691">
    <property type="entry name" value="Endo/exonu/phosph_ase_sf"/>
</dbReference>
<accession>A0A820G5V8</accession>
<evidence type="ECO:0000313" key="3">
    <source>
        <dbReference type="EMBL" id="CAF4273227.1"/>
    </source>
</evidence>
<sequence>MAPELYEQRTPVSNRKPTNERNTNKRPRVNVSPPNQHQDELHQRMESEPPMMTHQTNMSKISFPPIIIKFNVEQNFSVKEITDDLILKWKNHHGINLAITARFGHLHSLLVFADDSSTFESLLDLSRWPQTLNEVEIQVKVPRQLPSEYSLVIQQFHRNWNEDEWLPELQQRYVSLYKITRLRVKDGSSLNAVRADFKSIEEVKTLIRSGKINVGSIIHPIKPYHLPIRINKCLKCLRHDHTTKSCSRPRLCPKCAEEHTLEHGCPNQERCVNCGGDHISRHSACAVVQEKRRALVDLSKRQRAELLVLADRQQHQFGYQEREFPVISKDMPIHLSSSVQSQQMNVSQRIYAQVIQKQQLDHGQQKNIEYTLSSFLNKMERRLDEFSSRLSSQLCEIEKKINESSNRQGEIESLINEIILPSIQDIGHILSQSSTNRTSQESFKTFNEKIKGLLSNRRSNLNHYYHQSTFNKYKYIELSEKLLPLLYGLSEHQKQIGLETLQECCWTWKLDELSNFWQKQHCQPKIPVNWLSLLHYNIRYFNSNQADLIDMVHAFSPSIISLNELGSLVPEKIIKRLLFSYNVYTKEGTNSHGGVVLAVNKRLKSHLVEINEPNVIAARITIENEQFIVASIYSPPKEPLPLSTMTNLWKKIEKNRPGRRF</sequence>